<evidence type="ECO:0000256" key="3">
    <source>
        <dbReference type="ARBA" id="ARBA00023242"/>
    </source>
</evidence>
<feature type="compositionally biased region" description="Low complexity" evidence="4">
    <location>
        <begin position="239"/>
        <end position="251"/>
    </location>
</feature>
<protein>
    <recommendedName>
        <fullName evidence="7">Replication protein A C-terminal domain-containing protein</fullName>
    </recommendedName>
</protein>
<feature type="compositionally biased region" description="Polar residues" evidence="4">
    <location>
        <begin position="228"/>
        <end position="238"/>
    </location>
</feature>
<dbReference type="SUPFAM" id="SSF50249">
    <property type="entry name" value="Nucleic acid-binding proteins"/>
    <property type="match status" value="1"/>
</dbReference>
<dbReference type="EMBL" id="KZ084157">
    <property type="protein sequence ID" value="OSC97116.1"/>
    <property type="molecule type" value="Genomic_DNA"/>
</dbReference>
<dbReference type="OrthoDB" id="25571at2759"/>
<dbReference type="Gene3D" id="2.40.50.140">
    <property type="entry name" value="Nucleic acid-binding proteins"/>
    <property type="match status" value="1"/>
</dbReference>
<dbReference type="GO" id="GO:0000781">
    <property type="term" value="C:chromosome, telomeric region"/>
    <property type="evidence" value="ECO:0007669"/>
    <property type="project" value="TreeGrafter"/>
</dbReference>
<dbReference type="PANTHER" id="PTHR13989">
    <property type="entry name" value="REPLICATION PROTEIN A-RELATED"/>
    <property type="match status" value="1"/>
</dbReference>
<evidence type="ECO:0000256" key="1">
    <source>
        <dbReference type="ARBA" id="ARBA00004123"/>
    </source>
</evidence>
<dbReference type="GO" id="GO:0005662">
    <property type="term" value="C:DNA replication factor A complex"/>
    <property type="evidence" value="ECO:0007669"/>
    <property type="project" value="TreeGrafter"/>
</dbReference>
<dbReference type="PANTHER" id="PTHR13989:SF16">
    <property type="entry name" value="REPLICATION PROTEIN A2"/>
    <property type="match status" value="1"/>
</dbReference>
<dbReference type="AlphaFoldDB" id="A0A1Y2I7K0"/>
<proteinExistence type="predicted"/>
<dbReference type="GO" id="GO:0003697">
    <property type="term" value="F:single-stranded DNA binding"/>
    <property type="evidence" value="ECO:0007669"/>
    <property type="project" value="TreeGrafter"/>
</dbReference>
<dbReference type="GO" id="GO:0006289">
    <property type="term" value="P:nucleotide-excision repair"/>
    <property type="evidence" value="ECO:0007669"/>
    <property type="project" value="TreeGrafter"/>
</dbReference>
<dbReference type="GO" id="GO:0000724">
    <property type="term" value="P:double-strand break repair via homologous recombination"/>
    <property type="evidence" value="ECO:0007669"/>
    <property type="project" value="TreeGrafter"/>
</dbReference>
<dbReference type="InterPro" id="IPR036388">
    <property type="entry name" value="WH-like_DNA-bd_sf"/>
</dbReference>
<comment type="subcellular location">
    <subcellularLocation>
        <location evidence="1">Nucleus</location>
    </subcellularLocation>
</comment>
<keyword evidence="3" id="KW-0539">Nucleus</keyword>
<evidence type="ECO:0000313" key="6">
    <source>
        <dbReference type="Proteomes" id="UP000193067"/>
    </source>
</evidence>
<dbReference type="STRING" id="1353009.A0A1Y2I7K0"/>
<feature type="region of interest" description="Disordered" evidence="4">
    <location>
        <begin position="155"/>
        <end position="273"/>
    </location>
</feature>
<keyword evidence="2" id="KW-0238">DNA-binding</keyword>
<organism evidence="5 6">
    <name type="scientific">Trametes coccinea (strain BRFM310)</name>
    <name type="common">Pycnoporus coccineus</name>
    <dbReference type="NCBI Taxonomy" id="1353009"/>
    <lineage>
        <taxon>Eukaryota</taxon>
        <taxon>Fungi</taxon>
        <taxon>Dikarya</taxon>
        <taxon>Basidiomycota</taxon>
        <taxon>Agaricomycotina</taxon>
        <taxon>Agaricomycetes</taxon>
        <taxon>Polyporales</taxon>
        <taxon>Polyporaceae</taxon>
        <taxon>Trametes</taxon>
    </lineage>
</organism>
<keyword evidence="6" id="KW-1185">Reference proteome</keyword>
<evidence type="ECO:0000313" key="5">
    <source>
        <dbReference type="EMBL" id="OSC97116.1"/>
    </source>
</evidence>
<accession>A0A1Y2I7K0</accession>
<dbReference type="InterPro" id="IPR040260">
    <property type="entry name" value="RFA2-like"/>
</dbReference>
<evidence type="ECO:0000256" key="4">
    <source>
        <dbReference type="SAM" id="MobiDB-lite"/>
    </source>
</evidence>
<sequence>MPTENAYTSPEVGALRRTAHEGIRPVTIRQLANATRLHSSAPFAIDGIEVHEIKTVAHVVGIRRYPTVTLLDLEDGTSNGWITAKRWLNGQDTDGLPTDKDNFYVHITGELVRASGDSKTTLTVRSISVVTDPHQLLLHILEAAFVTLALERGPPTRAAKQSVGSRTQALVRQEEDEVWPPGAPVTPAVSRTFKSGVLPGSQVVPRSPAARSPPPSPSPSPRPPQVRMSPTQSSAHRQPTTVPSSPRSPTPIRQGSNAATGPRIATPARRRDPAADLSALERAILLKILGASPGENAVSVVTITRAVGHHNVAAHEIGAALDALVDKGYISASEDGNHYSDAAKSCHYPILPS</sequence>
<dbReference type="InterPro" id="IPR012340">
    <property type="entry name" value="NA-bd_OB-fold"/>
</dbReference>
<dbReference type="GO" id="GO:0006260">
    <property type="term" value="P:DNA replication"/>
    <property type="evidence" value="ECO:0007669"/>
    <property type="project" value="TreeGrafter"/>
</dbReference>
<dbReference type="Proteomes" id="UP000193067">
    <property type="component" value="Unassembled WGS sequence"/>
</dbReference>
<gene>
    <name evidence="5" type="ORF">PYCCODRAFT_1440476</name>
</gene>
<name>A0A1Y2I7K0_TRAC3</name>
<dbReference type="Gene3D" id="1.10.10.10">
    <property type="entry name" value="Winged helix-like DNA-binding domain superfamily/Winged helix DNA-binding domain"/>
    <property type="match status" value="1"/>
</dbReference>
<feature type="compositionally biased region" description="Pro residues" evidence="4">
    <location>
        <begin position="211"/>
        <end position="224"/>
    </location>
</feature>
<evidence type="ECO:0008006" key="7">
    <source>
        <dbReference type="Google" id="ProtNLM"/>
    </source>
</evidence>
<reference evidence="5 6" key="1">
    <citation type="journal article" date="2015" name="Biotechnol. Biofuels">
        <title>Enhanced degradation of softwood versus hardwood by the white-rot fungus Pycnoporus coccineus.</title>
        <authorList>
            <person name="Couturier M."/>
            <person name="Navarro D."/>
            <person name="Chevret D."/>
            <person name="Henrissat B."/>
            <person name="Piumi F."/>
            <person name="Ruiz-Duenas F.J."/>
            <person name="Martinez A.T."/>
            <person name="Grigoriev I.V."/>
            <person name="Riley R."/>
            <person name="Lipzen A."/>
            <person name="Berrin J.G."/>
            <person name="Master E.R."/>
            <person name="Rosso M.N."/>
        </authorList>
    </citation>
    <scope>NUCLEOTIDE SEQUENCE [LARGE SCALE GENOMIC DNA]</scope>
    <source>
        <strain evidence="5 6">BRFM310</strain>
    </source>
</reference>
<dbReference type="GO" id="GO:0035861">
    <property type="term" value="C:site of double-strand break"/>
    <property type="evidence" value="ECO:0007669"/>
    <property type="project" value="TreeGrafter"/>
</dbReference>
<evidence type="ECO:0000256" key="2">
    <source>
        <dbReference type="ARBA" id="ARBA00023125"/>
    </source>
</evidence>